<evidence type="ECO:0000313" key="1">
    <source>
        <dbReference type="EMBL" id="KAF2271221.1"/>
    </source>
</evidence>
<accession>A0A6A6J3S6</accession>
<keyword evidence="2" id="KW-1185">Reference proteome</keyword>
<dbReference type="RefSeq" id="XP_033648760.1">
    <property type="nucleotide sequence ID" value="XM_033794755.1"/>
</dbReference>
<name>A0A6A6J3S6_WESOR</name>
<feature type="non-terminal residue" evidence="1">
    <location>
        <position position="176"/>
    </location>
</feature>
<dbReference type="EMBL" id="ML986567">
    <property type="protein sequence ID" value="KAF2271221.1"/>
    <property type="molecule type" value="Genomic_DNA"/>
</dbReference>
<sequence length="176" mass="20007">KEKWQNLFRFNHEQRVETWAQIVAHGVPLAPEFLGERAGTALKEEIETFNSSISIVGYPRWLTRETREGQQTGSIVFAVKDEETCSVILHHNRIIIAGKIVKIVKYRTISPSHQCGKCQRFGHPMDSCYKLACRLCGEAHKTQEHNCLECSSKGRPYKHTIPKCVNCKGGHFANSK</sequence>
<proteinExistence type="predicted"/>
<feature type="non-terminal residue" evidence="1">
    <location>
        <position position="1"/>
    </location>
</feature>
<dbReference type="Proteomes" id="UP000800097">
    <property type="component" value="Unassembled WGS sequence"/>
</dbReference>
<dbReference type="OrthoDB" id="3788178at2759"/>
<gene>
    <name evidence="1" type="ORF">EI97DRAFT_343570</name>
</gene>
<organism evidence="1 2">
    <name type="scientific">Westerdykella ornata</name>
    <dbReference type="NCBI Taxonomy" id="318751"/>
    <lineage>
        <taxon>Eukaryota</taxon>
        <taxon>Fungi</taxon>
        <taxon>Dikarya</taxon>
        <taxon>Ascomycota</taxon>
        <taxon>Pezizomycotina</taxon>
        <taxon>Dothideomycetes</taxon>
        <taxon>Pleosporomycetidae</taxon>
        <taxon>Pleosporales</taxon>
        <taxon>Sporormiaceae</taxon>
        <taxon>Westerdykella</taxon>
    </lineage>
</organism>
<dbReference type="AlphaFoldDB" id="A0A6A6J3S6"/>
<evidence type="ECO:0000313" key="2">
    <source>
        <dbReference type="Proteomes" id="UP000800097"/>
    </source>
</evidence>
<reference evidence="1" key="1">
    <citation type="journal article" date="2020" name="Stud. Mycol.">
        <title>101 Dothideomycetes genomes: a test case for predicting lifestyles and emergence of pathogens.</title>
        <authorList>
            <person name="Haridas S."/>
            <person name="Albert R."/>
            <person name="Binder M."/>
            <person name="Bloem J."/>
            <person name="Labutti K."/>
            <person name="Salamov A."/>
            <person name="Andreopoulos B."/>
            <person name="Baker S."/>
            <person name="Barry K."/>
            <person name="Bills G."/>
            <person name="Bluhm B."/>
            <person name="Cannon C."/>
            <person name="Castanera R."/>
            <person name="Culley D."/>
            <person name="Daum C."/>
            <person name="Ezra D."/>
            <person name="Gonzalez J."/>
            <person name="Henrissat B."/>
            <person name="Kuo A."/>
            <person name="Liang C."/>
            <person name="Lipzen A."/>
            <person name="Lutzoni F."/>
            <person name="Magnuson J."/>
            <person name="Mondo S."/>
            <person name="Nolan M."/>
            <person name="Ohm R."/>
            <person name="Pangilinan J."/>
            <person name="Park H.-J."/>
            <person name="Ramirez L."/>
            <person name="Alfaro M."/>
            <person name="Sun H."/>
            <person name="Tritt A."/>
            <person name="Yoshinaga Y."/>
            <person name="Zwiers L.-H."/>
            <person name="Turgeon B."/>
            <person name="Goodwin S."/>
            <person name="Spatafora J."/>
            <person name="Crous P."/>
            <person name="Grigoriev I."/>
        </authorList>
    </citation>
    <scope>NUCLEOTIDE SEQUENCE</scope>
    <source>
        <strain evidence="1">CBS 379.55</strain>
    </source>
</reference>
<dbReference type="GeneID" id="54547930"/>
<protein>
    <submittedName>
        <fullName evidence="1">Uncharacterized protein</fullName>
    </submittedName>
</protein>